<sequence>MSYFTTYEGVRLAMFGADVAMLACLIEADEVAMLKRRIEIVESKQRGFMSFTMATYAEQLDCKERVDKLAKTLNGDEQ</sequence>
<dbReference type="EMBL" id="CABWIH010000098">
    <property type="protein sequence ID" value="VWM03925.1"/>
    <property type="molecule type" value="Genomic_DNA"/>
</dbReference>
<accession>A0A5K1JGW1</accession>
<dbReference type="Proteomes" id="UP000330807">
    <property type="component" value="Unassembled WGS sequence"/>
</dbReference>
<proteinExistence type="predicted"/>
<organism evidence="1 2">
    <name type="scientific">Collinsella aerofaciens</name>
    <dbReference type="NCBI Taxonomy" id="74426"/>
    <lineage>
        <taxon>Bacteria</taxon>
        <taxon>Bacillati</taxon>
        <taxon>Actinomycetota</taxon>
        <taxon>Coriobacteriia</taxon>
        <taxon>Coriobacteriales</taxon>
        <taxon>Coriobacteriaceae</taxon>
        <taxon>Collinsella</taxon>
    </lineage>
</organism>
<name>A0A5K1JGW1_9ACTN</name>
<dbReference type="AlphaFoldDB" id="A0A5K1JGW1"/>
<evidence type="ECO:0000313" key="2">
    <source>
        <dbReference type="Proteomes" id="UP000330807"/>
    </source>
</evidence>
<gene>
    <name evidence="1" type="ORF">LMKDKBCB_02338</name>
</gene>
<reference evidence="1 2" key="1">
    <citation type="submission" date="2019-10" db="EMBL/GenBank/DDBJ databases">
        <authorList>
            <person name="Wolf R A."/>
        </authorList>
    </citation>
    <scope>NUCLEOTIDE SEQUENCE [LARGE SCALE GENOMIC DNA]</scope>
    <source>
        <strain evidence="1">Collinsella_aerofaciens_AK_138A</strain>
    </source>
</reference>
<evidence type="ECO:0000313" key="1">
    <source>
        <dbReference type="EMBL" id="VWM03925.1"/>
    </source>
</evidence>
<protein>
    <submittedName>
        <fullName evidence="1">Uncharacterized protein</fullName>
    </submittedName>
</protein>